<evidence type="ECO:0000313" key="1">
    <source>
        <dbReference type="EMBL" id="KAJ1520337.1"/>
    </source>
</evidence>
<accession>A0AAV7X6M1</accession>
<sequence>MAVKRVGTSPVGISCQTLASPPSTTPSCWRKPSTTFSSSSSKARRVTSSWWNCFRTLVTQPRMRITTSPYFIIHFCFQTTFLVMMGQNYDSRRLSNGGAAVDYCSQERLKDLVRLKTTVPAFYSPVATAMLAVSVSAQ</sequence>
<protein>
    <submittedName>
        <fullName evidence="1">Uncharacterized protein</fullName>
    </submittedName>
</protein>
<reference evidence="1" key="1">
    <citation type="submission" date="2022-12" db="EMBL/GenBank/DDBJ databases">
        <title>Chromosome-level genome assembly of the bean flower thrips Megalurothrips usitatus.</title>
        <authorList>
            <person name="Ma L."/>
            <person name="Liu Q."/>
            <person name="Li H."/>
            <person name="Cai W."/>
        </authorList>
    </citation>
    <scope>NUCLEOTIDE SEQUENCE</scope>
    <source>
        <strain evidence="1">Cailab_2022a</strain>
    </source>
</reference>
<evidence type="ECO:0000313" key="2">
    <source>
        <dbReference type="Proteomes" id="UP001075354"/>
    </source>
</evidence>
<gene>
    <name evidence="1" type="ORF">ONE63_004535</name>
</gene>
<proteinExistence type="predicted"/>
<dbReference type="AlphaFoldDB" id="A0AAV7X6M1"/>
<organism evidence="1 2">
    <name type="scientific">Megalurothrips usitatus</name>
    <name type="common">bean blossom thrips</name>
    <dbReference type="NCBI Taxonomy" id="439358"/>
    <lineage>
        <taxon>Eukaryota</taxon>
        <taxon>Metazoa</taxon>
        <taxon>Ecdysozoa</taxon>
        <taxon>Arthropoda</taxon>
        <taxon>Hexapoda</taxon>
        <taxon>Insecta</taxon>
        <taxon>Pterygota</taxon>
        <taxon>Neoptera</taxon>
        <taxon>Paraneoptera</taxon>
        <taxon>Thysanoptera</taxon>
        <taxon>Terebrantia</taxon>
        <taxon>Thripoidea</taxon>
        <taxon>Thripidae</taxon>
        <taxon>Megalurothrips</taxon>
    </lineage>
</organism>
<dbReference type="Proteomes" id="UP001075354">
    <property type="component" value="Chromosome 15"/>
</dbReference>
<comment type="caution">
    <text evidence="1">The sequence shown here is derived from an EMBL/GenBank/DDBJ whole genome shotgun (WGS) entry which is preliminary data.</text>
</comment>
<name>A0AAV7X6M1_9NEOP</name>
<dbReference type="EMBL" id="JAPTSV010000015">
    <property type="protein sequence ID" value="KAJ1520337.1"/>
    <property type="molecule type" value="Genomic_DNA"/>
</dbReference>
<keyword evidence="2" id="KW-1185">Reference proteome</keyword>